<gene>
    <name evidence="3" type="ORF">Ctob_005973</name>
</gene>
<dbReference type="EMBL" id="JWZX01002940">
    <property type="protein sequence ID" value="KOO25700.1"/>
    <property type="molecule type" value="Genomic_DNA"/>
</dbReference>
<dbReference type="CDD" id="cd00051">
    <property type="entry name" value="EFh"/>
    <property type="match status" value="1"/>
</dbReference>
<feature type="domain" description="EF-hand" evidence="2">
    <location>
        <begin position="236"/>
        <end position="271"/>
    </location>
</feature>
<dbReference type="InterPro" id="IPR053137">
    <property type="entry name" value="NLR-like"/>
</dbReference>
<comment type="caution">
    <text evidence="3">The sequence shown here is derived from an EMBL/GenBank/DDBJ whole genome shotgun (WGS) entry which is preliminary data.</text>
</comment>
<dbReference type="InterPro" id="IPR011992">
    <property type="entry name" value="EF-hand-dom_pair"/>
</dbReference>
<dbReference type="InterPro" id="IPR018247">
    <property type="entry name" value="EF_Hand_1_Ca_BS"/>
</dbReference>
<dbReference type="Gene3D" id="1.25.40.10">
    <property type="entry name" value="Tetratricopeptide repeat domain"/>
    <property type="match status" value="2"/>
</dbReference>
<organism evidence="3 4">
    <name type="scientific">Chrysochromulina tobinii</name>
    <dbReference type="NCBI Taxonomy" id="1460289"/>
    <lineage>
        <taxon>Eukaryota</taxon>
        <taxon>Haptista</taxon>
        <taxon>Haptophyta</taxon>
        <taxon>Prymnesiophyceae</taxon>
        <taxon>Prymnesiales</taxon>
        <taxon>Chrysochromulinaceae</taxon>
        <taxon>Chrysochromulina</taxon>
    </lineage>
</organism>
<evidence type="ECO:0000259" key="2">
    <source>
        <dbReference type="PROSITE" id="PS50222"/>
    </source>
</evidence>
<dbReference type="Pfam" id="PF13499">
    <property type="entry name" value="EF-hand_7"/>
    <property type="match status" value="1"/>
</dbReference>
<dbReference type="Proteomes" id="UP000037460">
    <property type="component" value="Unassembled WGS sequence"/>
</dbReference>
<evidence type="ECO:0000313" key="3">
    <source>
        <dbReference type="EMBL" id="KOO25700.1"/>
    </source>
</evidence>
<dbReference type="InterPro" id="IPR011990">
    <property type="entry name" value="TPR-like_helical_dom_sf"/>
</dbReference>
<sequence>MADGCFESGKSLNKLGKHAQAEVDLRTALKIRTDLLGAEHEDTLKVLAELGDACRRQSKNEEAARLLREAYDAYRAAKGAADSNALKVANFLCSSLSAQTKYDEAEALFREVIAACNDKYGASHKNTLVFKQGLGGLFDKQEKLDDAEPLLREALAGRRKLASATADTYAKTDLYASMGSLALVLQKRKGSEALAEAEALYREALTQTRKDIEGKSADVTMGFLVVFGEGILGVDKSDAGLEAAFAKVDTNQSGKIDLDELKAYIQSVYETGTGPPLDDKFIKEMVEKADTNKDGEIDLDEFKAVMRAGPQENKISINLMKNLGALLKHERQLKQEQGLKPDASRTEECEHLYRRCLTADTELYGPTNETTLTTMETLAMVMHSRDKDAEAEEMLRRVLMERRASLGLNNEDTLETALGLATVLRSISQGMQGQGISLAAASKATEAEALLQEALAASRQALGEEHAMSVRIKKHLAWVSGTPVLNMSLRQASLGEVVGNT</sequence>
<dbReference type="SMART" id="SM00054">
    <property type="entry name" value="EFh"/>
    <property type="match status" value="2"/>
</dbReference>
<keyword evidence="4" id="KW-1185">Reference proteome</keyword>
<dbReference type="Gene3D" id="1.10.238.10">
    <property type="entry name" value="EF-hand"/>
    <property type="match status" value="1"/>
</dbReference>
<dbReference type="InterPro" id="IPR002048">
    <property type="entry name" value="EF_hand_dom"/>
</dbReference>
<dbReference type="SUPFAM" id="SSF48452">
    <property type="entry name" value="TPR-like"/>
    <property type="match status" value="1"/>
</dbReference>
<evidence type="ECO:0000313" key="4">
    <source>
        <dbReference type="Proteomes" id="UP000037460"/>
    </source>
</evidence>
<dbReference type="PANTHER" id="PTHR46082">
    <property type="entry name" value="ATP/GTP-BINDING PROTEIN-RELATED"/>
    <property type="match status" value="1"/>
</dbReference>
<accession>A0A0M0JGV3</accession>
<reference evidence="4" key="1">
    <citation type="journal article" date="2015" name="PLoS Genet.">
        <title>Genome Sequence and Transcriptome Analyses of Chrysochromulina tobin: Metabolic Tools for Enhanced Algal Fitness in the Prominent Order Prymnesiales (Haptophyceae).</title>
        <authorList>
            <person name="Hovde B.T."/>
            <person name="Deodato C.R."/>
            <person name="Hunsperger H.M."/>
            <person name="Ryken S.A."/>
            <person name="Yost W."/>
            <person name="Jha R.K."/>
            <person name="Patterson J."/>
            <person name="Monnat R.J. Jr."/>
            <person name="Barlow S.B."/>
            <person name="Starkenburg S.R."/>
            <person name="Cattolico R.A."/>
        </authorList>
    </citation>
    <scope>NUCLEOTIDE SEQUENCE</scope>
    <source>
        <strain evidence="4">CCMP291</strain>
    </source>
</reference>
<dbReference type="SUPFAM" id="SSF47473">
    <property type="entry name" value="EF-hand"/>
    <property type="match status" value="1"/>
</dbReference>
<dbReference type="PANTHER" id="PTHR46082:SF6">
    <property type="entry name" value="AAA+ ATPASE DOMAIN-CONTAINING PROTEIN-RELATED"/>
    <property type="match status" value="1"/>
</dbReference>
<keyword evidence="1" id="KW-0106">Calcium</keyword>
<dbReference type="PROSITE" id="PS50222">
    <property type="entry name" value="EF_HAND_2"/>
    <property type="match status" value="2"/>
</dbReference>
<dbReference type="AlphaFoldDB" id="A0A0M0JGV3"/>
<dbReference type="OrthoDB" id="539810at2759"/>
<name>A0A0M0JGV3_9EUKA</name>
<proteinExistence type="predicted"/>
<dbReference type="GO" id="GO:0005509">
    <property type="term" value="F:calcium ion binding"/>
    <property type="evidence" value="ECO:0007669"/>
    <property type="project" value="InterPro"/>
</dbReference>
<feature type="domain" description="EF-hand" evidence="2">
    <location>
        <begin position="277"/>
        <end position="312"/>
    </location>
</feature>
<dbReference type="Pfam" id="PF13374">
    <property type="entry name" value="TPR_10"/>
    <property type="match status" value="1"/>
</dbReference>
<dbReference type="Pfam" id="PF13424">
    <property type="entry name" value="TPR_12"/>
    <property type="match status" value="3"/>
</dbReference>
<dbReference type="PROSITE" id="PS00018">
    <property type="entry name" value="EF_HAND_1"/>
    <property type="match status" value="2"/>
</dbReference>
<evidence type="ECO:0000256" key="1">
    <source>
        <dbReference type="ARBA" id="ARBA00022837"/>
    </source>
</evidence>
<protein>
    <submittedName>
        <fullName evidence="3">Tpr domain protein</fullName>
    </submittedName>
</protein>